<evidence type="ECO:0000313" key="2">
    <source>
        <dbReference type="EMBL" id="KAG6735652.1"/>
    </source>
</evidence>
<dbReference type="Proteomes" id="UP000886885">
    <property type="component" value="Unassembled WGS sequence"/>
</dbReference>
<feature type="transmembrane region" description="Helical" evidence="1">
    <location>
        <begin position="68"/>
        <end position="86"/>
    </location>
</feature>
<dbReference type="AlphaFoldDB" id="A0A8X8BZJ8"/>
<keyword evidence="1" id="KW-0812">Transmembrane</keyword>
<reference evidence="2" key="1">
    <citation type="journal article" date="2020" name="bioRxiv">
        <title>Hybrid origin of Populus tomentosa Carr. identified through genome sequencing and phylogenomic analysis.</title>
        <authorList>
            <person name="An X."/>
            <person name="Gao K."/>
            <person name="Chen Z."/>
            <person name="Li J."/>
            <person name="Yang X."/>
            <person name="Yang X."/>
            <person name="Zhou J."/>
            <person name="Guo T."/>
            <person name="Zhao T."/>
            <person name="Huang S."/>
            <person name="Miao D."/>
            <person name="Khan W.U."/>
            <person name="Rao P."/>
            <person name="Ye M."/>
            <person name="Lei B."/>
            <person name="Liao W."/>
            <person name="Wang J."/>
            <person name="Ji L."/>
            <person name="Li Y."/>
            <person name="Guo B."/>
            <person name="Mustafa N.S."/>
            <person name="Li S."/>
            <person name="Yun Q."/>
            <person name="Keller S.R."/>
            <person name="Mao J."/>
            <person name="Zhang R."/>
            <person name="Strauss S.H."/>
        </authorList>
    </citation>
    <scope>NUCLEOTIDE SEQUENCE</scope>
    <source>
        <strain evidence="2">GM15</strain>
        <tissue evidence="2">Leaf</tissue>
    </source>
</reference>
<sequence length="110" mass="12182">MPAGYVGGYCSGSVGLDVFGLWEIRWFVLCSGLAFYFKGFYWVDWSLLMLCFFCACFAAGYWIFVPFILFHFIGLVAAAVLGFVRVSMLSSLRFASASVQSFKSSVGDNS</sequence>
<evidence type="ECO:0000256" key="1">
    <source>
        <dbReference type="SAM" id="Phobius"/>
    </source>
</evidence>
<organism evidence="2 3">
    <name type="scientific">Populus tomentosa</name>
    <name type="common">Chinese white poplar</name>
    <dbReference type="NCBI Taxonomy" id="118781"/>
    <lineage>
        <taxon>Eukaryota</taxon>
        <taxon>Viridiplantae</taxon>
        <taxon>Streptophyta</taxon>
        <taxon>Embryophyta</taxon>
        <taxon>Tracheophyta</taxon>
        <taxon>Spermatophyta</taxon>
        <taxon>Magnoliopsida</taxon>
        <taxon>eudicotyledons</taxon>
        <taxon>Gunneridae</taxon>
        <taxon>Pentapetalae</taxon>
        <taxon>rosids</taxon>
        <taxon>fabids</taxon>
        <taxon>Malpighiales</taxon>
        <taxon>Salicaceae</taxon>
        <taxon>Saliceae</taxon>
        <taxon>Populus</taxon>
    </lineage>
</organism>
<proteinExistence type="predicted"/>
<accession>A0A8X8BZJ8</accession>
<keyword evidence="3" id="KW-1185">Reference proteome</keyword>
<keyword evidence="1" id="KW-0472">Membrane</keyword>
<comment type="caution">
    <text evidence="2">The sequence shown here is derived from an EMBL/GenBank/DDBJ whole genome shotgun (WGS) entry which is preliminary data.</text>
</comment>
<feature type="transmembrane region" description="Helical" evidence="1">
    <location>
        <begin position="40"/>
        <end position="62"/>
    </location>
</feature>
<protein>
    <submittedName>
        <fullName evidence="2">Uncharacterized protein</fullName>
    </submittedName>
</protein>
<name>A0A8X8BZJ8_POPTO</name>
<gene>
    <name evidence="2" type="ORF">POTOM_061704</name>
</gene>
<keyword evidence="1" id="KW-1133">Transmembrane helix</keyword>
<evidence type="ECO:0000313" key="3">
    <source>
        <dbReference type="Proteomes" id="UP000886885"/>
    </source>
</evidence>
<dbReference type="EMBL" id="JAAWWB010001893">
    <property type="protein sequence ID" value="KAG6735652.1"/>
    <property type="molecule type" value="Genomic_DNA"/>
</dbReference>